<dbReference type="GO" id="GO:0005886">
    <property type="term" value="C:plasma membrane"/>
    <property type="evidence" value="ECO:0007669"/>
    <property type="project" value="TreeGrafter"/>
</dbReference>
<evidence type="ECO:0000256" key="8">
    <source>
        <dbReference type="SAM" id="SignalP"/>
    </source>
</evidence>
<protein>
    <submittedName>
        <fullName evidence="11">M13 family metallopeptidase</fullName>
    </submittedName>
</protein>
<dbReference type="GO" id="GO:0016485">
    <property type="term" value="P:protein processing"/>
    <property type="evidence" value="ECO:0007669"/>
    <property type="project" value="TreeGrafter"/>
</dbReference>
<evidence type="ECO:0000256" key="3">
    <source>
        <dbReference type="ARBA" id="ARBA00022670"/>
    </source>
</evidence>
<keyword evidence="12" id="KW-1185">Reference proteome</keyword>
<dbReference type="Gene3D" id="3.40.390.10">
    <property type="entry name" value="Collagenase (Catalytic Domain)"/>
    <property type="match status" value="1"/>
</dbReference>
<reference evidence="11 12" key="1">
    <citation type="submission" date="2019-09" db="EMBL/GenBank/DDBJ databases">
        <title>Draft genome sequences of 48 bacterial type strains from the CCUG.</title>
        <authorList>
            <person name="Tunovic T."/>
            <person name="Pineiro-Iglesias B."/>
            <person name="Unosson C."/>
            <person name="Inganas E."/>
            <person name="Ohlen M."/>
            <person name="Cardew S."/>
            <person name="Jensie-Markopoulos S."/>
            <person name="Salva-Serra F."/>
            <person name="Jaen-Luchoro D."/>
            <person name="Karlsson R."/>
            <person name="Svensson-Stadler L."/>
            <person name="Chun J."/>
            <person name="Moore E."/>
        </authorList>
    </citation>
    <scope>NUCLEOTIDE SEQUENCE [LARGE SCALE GENOMIC DNA]</scope>
    <source>
        <strain evidence="11 12">CCUG 30977</strain>
    </source>
</reference>
<dbReference type="InterPro" id="IPR042089">
    <property type="entry name" value="Peptidase_M13_dom_2"/>
</dbReference>
<dbReference type="EMBL" id="VZPB01000005">
    <property type="protein sequence ID" value="KAB0584528.1"/>
    <property type="molecule type" value="Genomic_DNA"/>
</dbReference>
<dbReference type="Proteomes" id="UP000430120">
    <property type="component" value="Unassembled WGS sequence"/>
</dbReference>
<evidence type="ECO:0000313" key="11">
    <source>
        <dbReference type="EMBL" id="KAB0584528.1"/>
    </source>
</evidence>
<organism evidence="11 12">
    <name type="scientific">Ideonella dechloratans</name>
    <dbReference type="NCBI Taxonomy" id="36863"/>
    <lineage>
        <taxon>Bacteria</taxon>
        <taxon>Pseudomonadati</taxon>
        <taxon>Pseudomonadota</taxon>
        <taxon>Betaproteobacteria</taxon>
        <taxon>Burkholderiales</taxon>
        <taxon>Sphaerotilaceae</taxon>
        <taxon>Ideonella</taxon>
    </lineage>
</organism>
<evidence type="ECO:0000256" key="2">
    <source>
        <dbReference type="ARBA" id="ARBA00007357"/>
    </source>
</evidence>
<feature type="signal peptide" evidence="8">
    <location>
        <begin position="1"/>
        <end position="45"/>
    </location>
</feature>
<keyword evidence="7" id="KW-0482">Metalloprotease</keyword>
<dbReference type="GO" id="GO:0004222">
    <property type="term" value="F:metalloendopeptidase activity"/>
    <property type="evidence" value="ECO:0007669"/>
    <property type="project" value="InterPro"/>
</dbReference>
<proteinExistence type="inferred from homology"/>
<dbReference type="PRINTS" id="PR00786">
    <property type="entry name" value="NEPRILYSIN"/>
</dbReference>
<dbReference type="PANTHER" id="PTHR11733">
    <property type="entry name" value="ZINC METALLOPROTEASE FAMILY M13 NEPRILYSIN-RELATED"/>
    <property type="match status" value="1"/>
</dbReference>
<dbReference type="Gene3D" id="1.10.1380.10">
    <property type="entry name" value="Neutral endopeptidase , domain2"/>
    <property type="match status" value="1"/>
</dbReference>
<gene>
    <name evidence="11" type="ORF">F7Q92_03175</name>
</gene>
<dbReference type="AlphaFoldDB" id="A0A643FFG4"/>
<evidence type="ECO:0000256" key="4">
    <source>
        <dbReference type="ARBA" id="ARBA00022723"/>
    </source>
</evidence>
<keyword evidence="6" id="KW-0862">Zinc</keyword>
<dbReference type="InterPro" id="IPR024079">
    <property type="entry name" value="MetalloPept_cat_dom_sf"/>
</dbReference>
<evidence type="ECO:0000259" key="10">
    <source>
        <dbReference type="Pfam" id="PF05649"/>
    </source>
</evidence>
<feature type="chain" id="PRO_5024901705" evidence="8">
    <location>
        <begin position="46"/>
        <end position="714"/>
    </location>
</feature>
<dbReference type="Pfam" id="PF01431">
    <property type="entry name" value="Peptidase_M13"/>
    <property type="match status" value="1"/>
</dbReference>
<dbReference type="InterPro" id="IPR018497">
    <property type="entry name" value="Peptidase_M13_C"/>
</dbReference>
<keyword evidence="4" id="KW-0479">Metal-binding</keyword>
<dbReference type="GO" id="GO:0046872">
    <property type="term" value="F:metal ion binding"/>
    <property type="evidence" value="ECO:0007669"/>
    <property type="project" value="UniProtKB-KW"/>
</dbReference>
<evidence type="ECO:0000256" key="6">
    <source>
        <dbReference type="ARBA" id="ARBA00022833"/>
    </source>
</evidence>
<name>A0A643FFG4_IDEDE</name>
<dbReference type="PANTHER" id="PTHR11733:SF167">
    <property type="entry name" value="FI17812P1-RELATED"/>
    <property type="match status" value="1"/>
</dbReference>
<evidence type="ECO:0000313" key="12">
    <source>
        <dbReference type="Proteomes" id="UP000430120"/>
    </source>
</evidence>
<evidence type="ECO:0000256" key="1">
    <source>
        <dbReference type="ARBA" id="ARBA00001947"/>
    </source>
</evidence>
<dbReference type="InterPro" id="IPR000718">
    <property type="entry name" value="Peptidase_M13"/>
</dbReference>
<keyword evidence="5" id="KW-0378">Hydrolase</keyword>
<dbReference type="PROSITE" id="PS51885">
    <property type="entry name" value="NEPRILYSIN"/>
    <property type="match status" value="1"/>
</dbReference>
<comment type="caution">
    <text evidence="11">The sequence shown here is derived from an EMBL/GenBank/DDBJ whole genome shotgun (WGS) entry which is preliminary data.</text>
</comment>
<comment type="similarity">
    <text evidence="2">Belongs to the peptidase M13 family.</text>
</comment>
<accession>A0A643FFG4</accession>
<dbReference type="SUPFAM" id="SSF55486">
    <property type="entry name" value="Metalloproteases ('zincins'), catalytic domain"/>
    <property type="match status" value="1"/>
</dbReference>
<feature type="domain" description="Peptidase M13 C-terminal" evidence="9">
    <location>
        <begin position="510"/>
        <end position="711"/>
    </location>
</feature>
<sequence length="714" mass="78488">MSVGRVFWNRPVQDAIPVLKLSSLSLAVLALCTLPACTTPNPTQAASAPTAAAPAAAVAAAPAASAAFTFDRSGEDLSVRPQDDLFRAANGGWMKDTPIPADKAAYGNFSIMSDRADERVHTLVEELSKGHYKDGSNEQKIAAYFRAFTDEAAMDKAGKAPLQPLLSQVQALRKPADVTRYLGQMQGVLSLPLALDVQPDQKAPTMNLPLTWQGGLGLPNREYYLSKDPRMAKARAAYLAYLQTLFRLDGDRKHAARSARDVLMFETRLAKAQWTEVANRDAQKTWNPMTRAQLAAKAPGMDWSAFFSAAEMPSLARLNVSQPDYAQAVAKAVQEVPVATWKLYFRARVMDAHANLLSKPWRDARFAFRGKALSGSEKPTPRWQQGIDALDGALGEAVGQQYVARYFPADHKTRMQGLVANLLKAYGESIDGLTWMSPATKVKAREKLSKYTTKIGYPDKWRDYSGLVVKEGDPVGNAERAGRFEFKRVAAKLGQPVDRSEWLMSPQTVNAYYNPSMNEIVFPAAILEPPFFDMAADDAANYGAIGAIIGHEISHGFDDQGAQYDGDGKLDNWWTPEDAKAFAALGKQLVAQFAGYEPLPGHKVNGQLTLGENIADLSGLQIAYKAWKLSLNGVTPPVINGLTGEQRFFYSFAHAWRSKYREELQLRLLTADPHSPPEFRANGTVINHDGFQAAFGVKPGDKMYKAPQDRIRIW</sequence>
<dbReference type="Pfam" id="PF05649">
    <property type="entry name" value="Peptidase_M13_N"/>
    <property type="match status" value="1"/>
</dbReference>
<keyword evidence="8" id="KW-0732">Signal</keyword>
<dbReference type="OrthoDB" id="9775677at2"/>
<keyword evidence="3" id="KW-0645">Protease</keyword>
<evidence type="ECO:0000256" key="7">
    <source>
        <dbReference type="ARBA" id="ARBA00023049"/>
    </source>
</evidence>
<dbReference type="CDD" id="cd08662">
    <property type="entry name" value="M13"/>
    <property type="match status" value="1"/>
</dbReference>
<comment type="cofactor">
    <cofactor evidence="1">
        <name>Zn(2+)</name>
        <dbReference type="ChEBI" id="CHEBI:29105"/>
    </cofactor>
</comment>
<feature type="domain" description="Peptidase M13 N-terminal" evidence="10">
    <location>
        <begin position="81"/>
        <end position="458"/>
    </location>
</feature>
<dbReference type="InterPro" id="IPR008753">
    <property type="entry name" value="Peptidase_M13_N"/>
</dbReference>
<evidence type="ECO:0000256" key="5">
    <source>
        <dbReference type="ARBA" id="ARBA00022801"/>
    </source>
</evidence>
<evidence type="ECO:0000259" key="9">
    <source>
        <dbReference type="Pfam" id="PF01431"/>
    </source>
</evidence>